<dbReference type="EMBL" id="UGVN01000003">
    <property type="protein sequence ID" value="SUE95615.1"/>
    <property type="molecule type" value="Genomic_DNA"/>
</dbReference>
<organism evidence="2 3">
    <name type="scientific">Roseomonas mucosa</name>
    <dbReference type="NCBI Taxonomy" id="207340"/>
    <lineage>
        <taxon>Bacteria</taxon>
        <taxon>Pseudomonadati</taxon>
        <taxon>Pseudomonadota</taxon>
        <taxon>Alphaproteobacteria</taxon>
        <taxon>Acetobacterales</taxon>
        <taxon>Roseomonadaceae</taxon>
        <taxon>Roseomonas</taxon>
    </lineage>
</organism>
<dbReference type="AlphaFoldDB" id="A0A379PL76"/>
<dbReference type="EMBL" id="UGVN01000004">
    <property type="protein sequence ID" value="SUE95707.1"/>
    <property type="molecule type" value="Genomic_DNA"/>
</dbReference>
<evidence type="ECO:0000313" key="1">
    <source>
        <dbReference type="EMBL" id="SUE95615.1"/>
    </source>
</evidence>
<gene>
    <name evidence="1" type="ORF">NCTC13291_04503</name>
    <name evidence="2" type="ORF">NCTC13291_04595</name>
</gene>
<sequence>MPVDNIESMPWPDRFNTEVTNNAQFCELFLWLGETLEAVAGTKPAAKAMQALVHQVWAGTQGAIGTRFGEETRALEAGDWRSVVSFPEFYESTLREDYLPSYNDFNDLYAYVIDGVVLLPRDMVDSIEQRHTHIAALIERTSRLLKRLPSDWHPSRHGETWPLARLHASALARWKLDNEEPLSSSEIALLGRVDERSVLNAMSTGSLPRQEGGMCAASDVHRWLLAARPRKFRRSRWLDPNDDMLTWEAGDTPVGETTVYLPVDADGEPFKPEYGRRTRNGIIGWRIGEKGREVVKHDFFEALDALKEMHPPRWRRPNQAGNWGIVRGEPQWKAYPRAEIEHRLVEVVR</sequence>
<accession>A0A379PL76</accession>
<protein>
    <submittedName>
        <fullName evidence="2">Uncharacterized protein</fullName>
    </submittedName>
</protein>
<evidence type="ECO:0000313" key="2">
    <source>
        <dbReference type="EMBL" id="SUE95707.1"/>
    </source>
</evidence>
<proteinExistence type="predicted"/>
<reference evidence="2 3" key="1">
    <citation type="submission" date="2018-06" db="EMBL/GenBank/DDBJ databases">
        <authorList>
            <consortium name="Pathogen Informatics"/>
            <person name="Doyle S."/>
        </authorList>
    </citation>
    <scope>NUCLEOTIDE SEQUENCE [LARGE SCALE GENOMIC DNA]</scope>
    <source>
        <strain evidence="2 3">NCTC13291</strain>
    </source>
</reference>
<name>A0A379PL76_9PROT</name>
<evidence type="ECO:0000313" key="3">
    <source>
        <dbReference type="Proteomes" id="UP000254919"/>
    </source>
</evidence>
<dbReference type="Proteomes" id="UP000254919">
    <property type="component" value="Unassembled WGS sequence"/>
</dbReference>